<protein>
    <submittedName>
        <fullName evidence="9">Glutamine synthetase</fullName>
    </submittedName>
</protein>
<dbReference type="OrthoDB" id="9807095at2"/>
<evidence type="ECO:0000259" key="7">
    <source>
        <dbReference type="PROSITE" id="PS51986"/>
    </source>
</evidence>
<dbReference type="Gene3D" id="3.10.20.70">
    <property type="entry name" value="Glutamine synthetase, N-terminal domain"/>
    <property type="match status" value="1"/>
</dbReference>
<sequence length="448" mass="48103">MTSTLNDAGLLGLDLRARRSRAPEEMVLVALPDMQGRLQGKRMPAGYFAEHVAETGAEFCAYLLATDIDMQPLDGYAHASWATGYGDMHVVPDLATMRRLAWPGGGVLVLADACDATGANLSIAPRTMLRRQLGLLQQELGLTAKVGVETEFTVYRGTGSAALDQLQPVSERNLDYHLTHPRPMRDFLHSLEEALTGSGLPLESTKTEAAPGQVEVTFRYGDPIEAADNHCILKHAAHQLGEATDVTPVFMAAPQTGIGNGLHVHLSLWEDHKPVLASDDGGLLPAGHQAIAGLVEVLPHLMPLLLSTPNSYKRLRPNTFAPTHMSWGWDNRTCAIRVAGHGRNRHLEIRVPGADANPYLALTAVIAAIRDGTGRHLTPPAPVGDNTTAPVLPATLDAALHLFASSKPAADLLGPDVVSHYSTAAHHEIEAMNTEVTDIERCRGFARA</sequence>
<dbReference type="GO" id="GO:0006542">
    <property type="term" value="P:glutamine biosynthetic process"/>
    <property type="evidence" value="ECO:0007669"/>
    <property type="project" value="InterPro"/>
</dbReference>
<dbReference type="PROSITE" id="PS51987">
    <property type="entry name" value="GS_CATALYTIC"/>
    <property type="match status" value="1"/>
</dbReference>
<dbReference type="PROSITE" id="PS51986">
    <property type="entry name" value="GS_BETA_GRASP"/>
    <property type="match status" value="1"/>
</dbReference>
<keyword evidence="10" id="KW-1185">Reference proteome</keyword>
<evidence type="ECO:0000256" key="5">
    <source>
        <dbReference type="PROSITE-ProRule" id="PRU01330"/>
    </source>
</evidence>
<dbReference type="PANTHER" id="PTHR43785">
    <property type="entry name" value="GAMMA-GLUTAMYLPUTRESCINE SYNTHETASE"/>
    <property type="match status" value="1"/>
</dbReference>
<dbReference type="Proteomes" id="UP000184111">
    <property type="component" value="Unassembled WGS sequence"/>
</dbReference>
<dbReference type="GO" id="GO:0004356">
    <property type="term" value="F:glutamine synthetase activity"/>
    <property type="evidence" value="ECO:0007669"/>
    <property type="project" value="InterPro"/>
</dbReference>
<dbReference type="Pfam" id="PF00120">
    <property type="entry name" value="Gln-synt_C"/>
    <property type="match status" value="1"/>
</dbReference>
<comment type="similarity">
    <text evidence="1 5 6">Belongs to the glutamine synthetase family.</text>
</comment>
<evidence type="ECO:0000259" key="8">
    <source>
        <dbReference type="PROSITE" id="PS51987"/>
    </source>
</evidence>
<keyword evidence="4" id="KW-0067">ATP-binding</keyword>
<keyword evidence="2" id="KW-0436">Ligase</keyword>
<dbReference type="InterPro" id="IPR014746">
    <property type="entry name" value="Gln_synth/guanido_kin_cat_dom"/>
</dbReference>
<dbReference type="InterPro" id="IPR036651">
    <property type="entry name" value="Gln_synt_N_sf"/>
</dbReference>
<dbReference type="STRING" id="310782.SAMN05216499_10319"/>
<evidence type="ECO:0000313" key="9">
    <source>
        <dbReference type="EMBL" id="SHL18556.1"/>
    </source>
</evidence>
<reference evidence="9 10" key="1">
    <citation type="submission" date="2016-11" db="EMBL/GenBank/DDBJ databases">
        <authorList>
            <person name="Jaros S."/>
            <person name="Januszkiewicz K."/>
            <person name="Wedrychowicz H."/>
        </authorList>
    </citation>
    <scope>NUCLEOTIDE SEQUENCE [LARGE SCALE GENOMIC DNA]</scope>
    <source>
        <strain evidence="9 10">CGMCC 4.2025</strain>
    </source>
</reference>
<dbReference type="RefSeq" id="WP_079189527.1">
    <property type="nucleotide sequence ID" value="NZ_FRBI01000003.1"/>
</dbReference>
<dbReference type="Gene3D" id="3.30.590.10">
    <property type="entry name" value="Glutamine synthetase/guanido kinase, catalytic domain"/>
    <property type="match status" value="1"/>
</dbReference>
<evidence type="ECO:0000256" key="4">
    <source>
        <dbReference type="ARBA" id="ARBA00022840"/>
    </source>
</evidence>
<dbReference type="PANTHER" id="PTHR43785:SF12">
    <property type="entry name" value="TYPE-1 GLUTAMINE SYNTHETASE 2"/>
    <property type="match status" value="1"/>
</dbReference>
<dbReference type="SUPFAM" id="SSF54368">
    <property type="entry name" value="Glutamine synthetase, N-terminal domain"/>
    <property type="match status" value="1"/>
</dbReference>
<feature type="domain" description="GS catalytic" evidence="8">
    <location>
        <begin position="125"/>
        <end position="448"/>
    </location>
</feature>
<evidence type="ECO:0000313" key="10">
    <source>
        <dbReference type="Proteomes" id="UP000184111"/>
    </source>
</evidence>
<gene>
    <name evidence="9" type="ORF">SAMN05216499_10319</name>
</gene>
<dbReference type="AlphaFoldDB" id="A0A1M6YJX2"/>
<accession>A0A1M6YJX2</accession>
<dbReference type="SMART" id="SM01230">
    <property type="entry name" value="Gln-synt_C"/>
    <property type="match status" value="1"/>
</dbReference>
<feature type="domain" description="GS beta-grasp" evidence="7">
    <location>
        <begin position="21"/>
        <end position="118"/>
    </location>
</feature>
<keyword evidence="3" id="KW-0547">Nucleotide-binding</keyword>
<evidence type="ECO:0000256" key="6">
    <source>
        <dbReference type="RuleBase" id="RU000384"/>
    </source>
</evidence>
<evidence type="ECO:0000256" key="2">
    <source>
        <dbReference type="ARBA" id="ARBA00022598"/>
    </source>
</evidence>
<dbReference type="EMBL" id="FRBI01000003">
    <property type="protein sequence ID" value="SHL18556.1"/>
    <property type="molecule type" value="Genomic_DNA"/>
</dbReference>
<dbReference type="GO" id="GO:0005524">
    <property type="term" value="F:ATP binding"/>
    <property type="evidence" value="ECO:0007669"/>
    <property type="project" value="UniProtKB-KW"/>
</dbReference>
<evidence type="ECO:0000256" key="3">
    <source>
        <dbReference type="ARBA" id="ARBA00022741"/>
    </source>
</evidence>
<evidence type="ECO:0000256" key="1">
    <source>
        <dbReference type="ARBA" id="ARBA00009897"/>
    </source>
</evidence>
<dbReference type="SUPFAM" id="SSF55931">
    <property type="entry name" value="Glutamine synthetase/guanido kinase"/>
    <property type="match status" value="1"/>
</dbReference>
<name>A0A1M6YJX2_9ACTN</name>
<dbReference type="InterPro" id="IPR008147">
    <property type="entry name" value="Gln_synt_N"/>
</dbReference>
<dbReference type="InterPro" id="IPR008146">
    <property type="entry name" value="Gln_synth_cat_dom"/>
</dbReference>
<proteinExistence type="inferred from homology"/>
<organism evidence="9 10">
    <name type="scientific">Actinacidiphila paucisporea</name>
    <dbReference type="NCBI Taxonomy" id="310782"/>
    <lineage>
        <taxon>Bacteria</taxon>
        <taxon>Bacillati</taxon>
        <taxon>Actinomycetota</taxon>
        <taxon>Actinomycetes</taxon>
        <taxon>Kitasatosporales</taxon>
        <taxon>Streptomycetaceae</taxon>
        <taxon>Actinacidiphila</taxon>
    </lineage>
</organism>